<evidence type="ECO:0008006" key="8">
    <source>
        <dbReference type="Google" id="ProtNLM"/>
    </source>
</evidence>
<dbReference type="PANTHER" id="PTHR36460:SF1">
    <property type="entry name" value="UPF0132 DOMAIN PROTEIN (AFU_ORTHOLOGUE AFUA_3G10255)"/>
    <property type="match status" value="1"/>
</dbReference>
<evidence type="ECO:0000256" key="1">
    <source>
        <dbReference type="ARBA" id="ARBA00004141"/>
    </source>
</evidence>
<accession>A0A8J3MSR6</accession>
<dbReference type="AlphaFoldDB" id="A0A8J3MSR6"/>
<evidence type="ECO:0000313" key="6">
    <source>
        <dbReference type="EMBL" id="GHO43610.1"/>
    </source>
</evidence>
<keyword evidence="3 5" id="KW-1133">Transmembrane helix</keyword>
<comment type="subcellular location">
    <subcellularLocation>
        <location evidence="1">Membrane</location>
        <topology evidence="1">Multi-pass membrane protein</topology>
    </subcellularLocation>
</comment>
<feature type="transmembrane region" description="Helical" evidence="5">
    <location>
        <begin position="17"/>
        <end position="34"/>
    </location>
</feature>
<keyword evidence="2 5" id="KW-0812">Transmembrane</keyword>
<name>A0A8J3MSR6_9CHLR</name>
<evidence type="ECO:0000313" key="7">
    <source>
        <dbReference type="Proteomes" id="UP000612362"/>
    </source>
</evidence>
<dbReference type="EMBL" id="BNJF01000001">
    <property type="protein sequence ID" value="GHO43610.1"/>
    <property type="molecule type" value="Genomic_DNA"/>
</dbReference>
<gene>
    <name evidence="6" type="ORF">KSX_17730</name>
</gene>
<comment type="caution">
    <text evidence="6">The sequence shown here is derived from an EMBL/GenBank/DDBJ whole genome shotgun (WGS) entry which is preliminary data.</text>
</comment>
<evidence type="ECO:0000256" key="5">
    <source>
        <dbReference type="SAM" id="Phobius"/>
    </source>
</evidence>
<dbReference type="Proteomes" id="UP000612362">
    <property type="component" value="Unassembled WGS sequence"/>
</dbReference>
<evidence type="ECO:0000256" key="4">
    <source>
        <dbReference type="ARBA" id="ARBA00023136"/>
    </source>
</evidence>
<dbReference type="PANTHER" id="PTHR36460">
    <property type="entry name" value="UPF0132 DOMAIN PROTEIN (AFU_ORTHOLOGUE AFUA_3G10255)"/>
    <property type="match status" value="1"/>
</dbReference>
<evidence type="ECO:0000256" key="2">
    <source>
        <dbReference type="ARBA" id="ARBA00022692"/>
    </source>
</evidence>
<reference evidence="6" key="1">
    <citation type="submission" date="2020-10" db="EMBL/GenBank/DDBJ databases">
        <title>Taxonomic study of unclassified bacteria belonging to the class Ktedonobacteria.</title>
        <authorList>
            <person name="Yabe S."/>
            <person name="Wang C.M."/>
            <person name="Zheng Y."/>
            <person name="Sakai Y."/>
            <person name="Cavaletti L."/>
            <person name="Monciardini P."/>
            <person name="Donadio S."/>
        </authorList>
    </citation>
    <scope>NUCLEOTIDE SEQUENCE</scope>
    <source>
        <strain evidence="6">SOSP1-1</strain>
    </source>
</reference>
<keyword evidence="7" id="KW-1185">Reference proteome</keyword>
<sequence>MMHRTTSLGLSERTERVLAYVFCWISGLFFFFLEKNRNVRWHALQSLITFGGLSLIIYGVSMMKTMLSFIPLLGAITSFGLGLLVDILWWLWLFLWVWLLIMAWLKPDYRLPFIGAWVRHII</sequence>
<evidence type="ECO:0000256" key="3">
    <source>
        <dbReference type="ARBA" id="ARBA00022989"/>
    </source>
</evidence>
<dbReference type="RefSeq" id="WP_220193070.1">
    <property type="nucleotide sequence ID" value="NZ_BNJF01000001.1"/>
</dbReference>
<dbReference type="GO" id="GO:0016020">
    <property type="term" value="C:membrane"/>
    <property type="evidence" value="ECO:0007669"/>
    <property type="project" value="UniProtKB-SubCell"/>
</dbReference>
<feature type="transmembrane region" description="Helical" evidence="5">
    <location>
        <begin position="87"/>
        <end position="105"/>
    </location>
</feature>
<organism evidence="6 7">
    <name type="scientific">Ktedonospora formicarum</name>
    <dbReference type="NCBI Taxonomy" id="2778364"/>
    <lineage>
        <taxon>Bacteria</taxon>
        <taxon>Bacillati</taxon>
        <taxon>Chloroflexota</taxon>
        <taxon>Ktedonobacteria</taxon>
        <taxon>Ktedonobacterales</taxon>
        <taxon>Ktedonobacteraceae</taxon>
        <taxon>Ktedonospora</taxon>
    </lineage>
</organism>
<keyword evidence="4 5" id="KW-0472">Membrane</keyword>
<proteinExistence type="predicted"/>
<protein>
    <recommendedName>
        <fullName evidence="8">DUF4870 domain-containing protein</fullName>
    </recommendedName>
</protein>